<feature type="transmembrane region" description="Helical" evidence="1">
    <location>
        <begin position="12"/>
        <end position="33"/>
    </location>
</feature>
<gene>
    <name evidence="2" type="ORF">G5B37_10230</name>
</gene>
<dbReference type="RefSeq" id="WP_164679940.1">
    <property type="nucleotide sequence ID" value="NZ_CP049057.1"/>
</dbReference>
<name>A0A6G6GN10_9FLAO</name>
<dbReference type="AlphaFoldDB" id="A0A6G6GN10"/>
<evidence type="ECO:0000256" key="1">
    <source>
        <dbReference type="SAM" id="Phobius"/>
    </source>
</evidence>
<evidence type="ECO:0000313" key="3">
    <source>
        <dbReference type="Proteomes" id="UP000505306"/>
    </source>
</evidence>
<feature type="transmembrane region" description="Helical" evidence="1">
    <location>
        <begin position="350"/>
        <end position="381"/>
    </location>
</feature>
<keyword evidence="1" id="KW-0472">Membrane</keyword>
<keyword evidence="3" id="KW-1185">Reference proteome</keyword>
<feature type="transmembrane region" description="Helical" evidence="1">
    <location>
        <begin position="124"/>
        <end position="145"/>
    </location>
</feature>
<dbReference type="EMBL" id="CP049057">
    <property type="protein sequence ID" value="QIE59928.1"/>
    <property type="molecule type" value="Genomic_DNA"/>
</dbReference>
<feature type="transmembrane region" description="Helical" evidence="1">
    <location>
        <begin position="39"/>
        <end position="61"/>
    </location>
</feature>
<feature type="transmembrane region" description="Helical" evidence="1">
    <location>
        <begin position="165"/>
        <end position="183"/>
    </location>
</feature>
<feature type="transmembrane region" description="Helical" evidence="1">
    <location>
        <begin position="68"/>
        <end position="88"/>
    </location>
</feature>
<sequence>MIVRITNKVRQLVANPLALIFVLLVLSEFAYKICLKEYWHFFKISAALKLLLQVFFIVQIARDNIKKLWPVFVLVLFFMLGQLGWVPFDLLKKNILFLDRYLYVILALIYVTTITDVKKYYPLFFKVFEVFIIVNSILIFVGFLFELNLFNTYYGFGKRFGVNGLILRSGAGTYIYWIALFYYATECFVLNKKKIIPLVIVFLASLLLGTKAIFLAIMFIAIFIWTTYNGHKNKLHWVGITVATVVAIVYFKDGLVWVLSKSDSLNVVYQERGWFSAMVSLRDQHLLEELLPLVQEKWTWRNYLFGGGYDMHFRSQFGVLDLLYFFGIIGSVVYLMIFSKLFVTFRLNKITAIFLVGTFILMAFSANFFYETIMAFYLVLIKGYFESNFKKEKVT</sequence>
<protein>
    <submittedName>
        <fullName evidence="2">Uncharacterized protein</fullName>
    </submittedName>
</protein>
<accession>A0A6G6GN10</accession>
<feature type="transmembrane region" description="Helical" evidence="1">
    <location>
        <begin position="319"/>
        <end position="338"/>
    </location>
</feature>
<dbReference type="Proteomes" id="UP000505306">
    <property type="component" value="Chromosome"/>
</dbReference>
<keyword evidence="1" id="KW-0812">Transmembrane</keyword>
<feature type="transmembrane region" description="Helical" evidence="1">
    <location>
        <begin position="100"/>
        <end position="117"/>
    </location>
</feature>
<proteinExistence type="predicted"/>
<feature type="transmembrane region" description="Helical" evidence="1">
    <location>
        <begin position="195"/>
        <end position="228"/>
    </location>
</feature>
<keyword evidence="1" id="KW-1133">Transmembrane helix</keyword>
<dbReference type="KEGG" id="mgel:G5B37_10230"/>
<evidence type="ECO:0000313" key="2">
    <source>
        <dbReference type="EMBL" id="QIE59928.1"/>
    </source>
</evidence>
<organism evidence="2 3">
    <name type="scientific">Rasiella rasia</name>
    <dbReference type="NCBI Taxonomy" id="2744027"/>
    <lineage>
        <taxon>Bacteria</taxon>
        <taxon>Pseudomonadati</taxon>
        <taxon>Bacteroidota</taxon>
        <taxon>Flavobacteriia</taxon>
        <taxon>Flavobacteriales</taxon>
        <taxon>Flavobacteriaceae</taxon>
        <taxon>Rasiella</taxon>
    </lineage>
</organism>
<reference evidence="2 3" key="1">
    <citation type="submission" date="2020-02" db="EMBL/GenBank/DDBJ databases">
        <title>Complete genome sequence of Flavobacteriaceae bacterium.</title>
        <authorList>
            <person name="Kim S.-J."/>
            <person name="Kim Y.-S."/>
            <person name="Kim K.-H."/>
        </authorList>
    </citation>
    <scope>NUCLEOTIDE SEQUENCE [LARGE SCALE GENOMIC DNA]</scope>
    <source>
        <strain evidence="2 3">RR4-40</strain>
    </source>
</reference>
<feature type="transmembrane region" description="Helical" evidence="1">
    <location>
        <begin position="234"/>
        <end position="251"/>
    </location>
</feature>